<accession>A0AAW2YXP1</accession>
<evidence type="ECO:0000313" key="1">
    <source>
        <dbReference type="EMBL" id="KAL0481768.1"/>
    </source>
</evidence>
<reference evidence="1 2" key="1">
    <citation type="submission" date="2024-03" db="EMBL/GenBank/DDBJ databases">
        <title>The Acrasis kona genome and developmental transcriptomes reveal deep origins of eukaryotic multicellular pathways.</title>
        <authorList>
            <person name="Sheikh S."/>
            <person name="Fu C.-J."/>
            <person name="Brown M.W."/>
            <person name="Baldauf S.L."/>
        </authorList>
    </citation>
    <scope>NUCLEOTIDE SEQUENCE [LARGE SCALE GENOMIC DNA]</scope>
    <source>
        <strain evidence="1 2">ATCC MYA-3509</strain>
    </source>
</reference>
<keyword evidence="2" id="KW-1185">Reference proteome</keyword>
<organism evidence="1 2">
    <name type="scientific">Acrasis kona</name>
    <dbReference type="NCBI Taxonomy" id="1008807"/>
    <lineage>
        <taxon>Eukaryota</taxon>
        <taxon>Discoba</taxon>
        <taxon>Heterolobosea</taxon>
        <taxon>Tetramitia</taxon>
        <taxon>Eutetramitia</taxon>
        <taxon>Acrasidae</taxon>
        <taxon>Acrasis</taxon>
    </lineage>
</organism>
<proteinExistence type="predicted"/>
<dbReference type="EMBL" id="JAOPGA020000791">
    <property type="protein sequence ID" value="KAL0481768.1"/>
    <property type="molecule type" value="Genomic_DNA"/>
</dbReference>
<dbReference type="Proteomes" id="UP001431209">
    <property type="component" value="Unassembled WGS sequence"/>
</dbReference>
<evidence type="ECO:0000313" key="2">
    <source>
        <dbReference type="Proteomes" id="UP001431209"/>
    </source>
</evidence>
<gene>
    <name evidence="1" type="ORF">AKO1_012426</name>
</gene>
<name>A0AAW2YXP1_9EUKA</name>
<comment type="caution">
    <text evidence="1">The sequence shown here is derived from an EMBL/GenBank/DDBJ whole genome shotgun (WGS) entry which is preliminary data.</text>
</comment>
<sequence length="284" mass="33178">MEKNTGEEIQQTNMPWLIVAIPTVPRPNGIDYLSPTINALYSQISAFDETDPMHKQIQVFVLSHDRVGIPHKSFNDLKDEYSNHTDTFIFSHVRTKVVAQTLDVAHFLKQVPKSQYVLFMEDDFELCPNGFKAIYHIIQKSNRRFGMNGWNSVRTSFGLNGILFKNSDDMLNIFANYLEKHADRRPPDHLYTEFAAKETEEAKQLLGDKTVVGYRYNIFHHLGAVSTLRESKHWDFPVCWDELLVPTVFEVEAFNKEKCPKDDLWPKCNDEVNEQYPWVQWFNK</sequence>
<dbReference type="AlphaFoldDB" id="A0AAW2YXP1"/>
<protein>
    <submittedName>
        <fullName evidence="1">Proline tRS</fullName>
    </submittedName>
</protein>